<proteinExistence type="predicted"/>
<dbReference type="CDD" id="cd19165">
    <property type="entry name" value="HemeO"/>
    <property type="match status" value="1"/>
</dbReference>
<dbReference type="PANTHER" id="PTHR10720:SF0">
    <property type="entry name" value="HEME OXYGENASE"/>
    <property type="match status" value="1"/>
</dbReference>
<dbReference type="SUPFAM" id="SSF48613">
    <property type="entry name" value="Heme oxygenase-like"/>
    <property type="match status" value="1"/>
</dbReference>
<dbReference type="Gene3D" id="1.20.910.10">
    <property type="entry name" value="Heme oxygenase-like"/>
    <property type="match status" value="1"/>
</dbReference>
<dbReference type="Proteomes" id="UP000320209">
    <property type="component" value="Unassembled WGS sequence"/>
</dbReference>
<dbReference type="GO" id="GO:0020037">
    <property type="term" value="F:heme binding"/>
    <property type="evidence" value="ECO:0007669"/>
    <property type="project" value="TreeGrafter"/>
</dbReference>
<dbReference type="InterPro" id="IPR002051">
    <property type="entry name" value="Haem_Oase"/>
</dbReference>
<dbReference type="OrthoDB" id="5493802at2"/>
<dbReference type="PRINTS" id="PR00088">
    <property type="entry name" value="HAEMOXYGNASE"/>
</dbReference>
<dbReference type="Pfam" id="PF01126">
    <property type="entry name" value="Heme_oxygenase"/>
    <property type="match status" value="1"/>
</dbReference>
<dbReference type="GO" id="GO:0042167">
    <property type="term" value="P:heme catabolic process"/>
    <property type="evidence" value="ECO:0007669"/>
    <property type="project" value="TreeGrafter"/>
</dbReference>
<keyword evidence="7" id="KW-1185">Reference proteome</keyword>
<evidence type="ECO:0000256" key="1">
    <source>
        <dbReference type="ARBA" id="ARBA00022617"/>
    </source>
</evidence>
<dbReference type="GO" id="GO:0006979">
    <property type="term" value="P:response to oxidative stress"/>
    <property type="evidence" value="ECO:0007669"/>
    <property type="project" value="TreeGrafter"/>
</dbReference>
<dbReference type="GO" id="GO:0046872">
    <property type="term" value="F:metal ion binding"/>
    <property type="evidence" value="ECO:0007669"/>
    <property type="project" value="UniProtKB-KW"/>
</dbReference>
<protein>
    <submittedName>
        <fullName evidence="6">Heme oxygenase</fullName>
    </submittedName>
</protein>
<keyword evidence="1 4" id="KW-0349">Heme</keyword>
<dbReference type="PANTHER" id="PTHR10720">
    <property type="entry name" value="HEME OXYGENASE"/>
    <property type="match status" value="1"/>
</dbReference>
<feature type="binding site" evidence="4">
    <location>
        <position position="17"/>
    </location>
    <ligand>
        <name>heme b</name>
        <dbReference type="ChEBI" id="CHEBI:60344"/>
    </ligand>
</feature>
<dbReference type="RefSeq" id="WP_141781911.1">
    <property type="nucleotide sequence ID" value="NZ_VFOV01000001.1"/>
</dbReference>
<feature type="binding site" evidence="4">
    <location>
        <position position="129"/>
    </location>
    <ligand>
        <name>heme b</name>
        <dbReference type="ChEBI" id="CHEBI:60344"/>
    </ligand>
</feature>
<reference evidence="6 7" key="1">
    <citation type="submission" date="2019-06" db="EMBL/GenBank/DDBJ databases">
        <title>Sequencing the genomes of 1000 actinobacteria strains.</title>
        <authorList>
            <person name="Klenk H.-P."/>
        </authorList>
    </citation>
    <scope>NUCLEOTIDE SEQUENCE [LARGE SCALE GENOMIC DNA]</scope>
    <source>
        <strain evidence="6 7">DSM 25218</strain>
    </source>
</reference>
<feature type="binding site" evidence="4">
    <location>
        <position position="176"/>
    </location>
    <ligand>
        <name>heme b</name>
        <dbReference type="ChEBI" id="CHEBI:60344"/>
    </ligand>
</feature>
<sequence length="219" mass="23705">MTALLSDHTEPLSTLMRDGSRAEHTAAEGSSYMASLLDGQVNEQGYADYLLRLRQVYAALESVGRDLAATDPIAAAVHDPVLERLAAIDADLDHWAPGAVAVDSPAATTYVARIEASREWGGLYAAHHYTRYLGDLSGGQAIGRTLDRTFELGGAGIAFYAFAEVSKPKPYKDGYRARLDGLGLDADQKARVVDEVKVAFGLNQAIFEELSGRLEAYRR</sequence>
<feature type="binding site" description="axial binding residue" evidence="5">
    <location>
        <position position="24"/>
    </location>
    <ligand>
        <name>heme b</name>
        <dbReference type="ChEBI" id="CHEBI:60344"/>
    </ligand>
    <ligandPart>
        <name>Fe</name>
        <dbReference type="ChEBI" id="CHEBI:18248"/>
    </ligandPart>
</feature>
<dbReference type="GO" id="GO:0006788">
    <property type="term" value="P:heme oxidation"/>
    <property type="evidence" value="ECO:0007669"/>
    <property type="project" value="InterPro"/>
</dbReference>
<gene>
    <name evidence="6" type="ORF">FB381_4039</name>
</gene>
<evidence type="ECO:0000313" key="7">
    <source>
        <dbReference type="Proteomes" id="UP000320209"/>
    </source>
</evidence>
<dbReference type="PIRSF" id="PIRSF000343">
    <property type="entry name" value="Haem_Oase"/>
    <property type="match status" value="1"/>
</dbReference>
<dbReference type="InterPro" id="IPR016084">
    <property type="entry name" value="Haem_Oase-like_multi-hlx"/>
</dbReference>
<comment type="caution">
    <text evidence="6">The sequence shown here is derived from an EMBL/GenBank/DDBJ whole genome shotgun (WGS) entry which is preliminary data.</text>
</comment>
<dbReference type="InterPro" id="IPR016053">
    <property type="entry name" value="Haem_Oase-like"/>
</dbReference>
<evidence type="ECO:0000313" key="6">
    <source>
        <dbReference type="EMBL" id="TQL70112.1"/>
    </source>
</evidence>
<dbReference type="AlphaFoldDB" id="A0A543ABZ5"/>
<accession>A0A543ABZ5</accession>
<dbReference type="EMBL" id="VFOV01000001">
    <property type="protein sequence ID" value="TQL70112.1"/>
    <property type="molecule type" value="Genomic_DNA"/>
</dbReference>
<name>A0A543ABZ5_9ACTN</name>
<evidence type="ECO:0000256" key="3">
    <source>
        <dbReference type="ARBA" id="ARBA00023004"/>
    </source>
</evidence>
<keyword evidence="2 5" id="KW-0479">Metal-binding</keyword>
<organism evidence="6 7">
    <name type="scientific">Nocardioides albertanoniae</name>
    <dbReference type="NCBI Taxonomy" id="1175486"/>
    <lineage>
        <taxon>Bacteria</taxon>
        <taxon>Bacillati</taxon>
        <taxon>Actinomycetota</taxon>
        <taxon>Actinomycetes</taxon>
        <taxon>Propionibacteriales</taxon>
        <taxon>Nocardioidaceae</taxon>
        <taxon>Nocardioides</taxon>
    </lineage>
</organism>
<evidence type="ECO:0000256" key="2">
    <source>
        <dbReference type="ARBA" id="ARBA00022723"/>
    </source>
</evidence>
<evidence type="ECO:0000256" key="5">
    <source>
        <dbReference type="PIRSR" id="PIRSR000343-2"/>
    </source>
</evidence>
<keyword evidence="3 5" id="KW-0408">Iron</keyword>
<evidence type="ECO:0000256" key="4">
    <source>
        <dbReference type="PIRSR" id="PIRSR000343-1"/>
    </source>
</evidence>
<dbReference type="GO" id="GO:0004392">
    <property type="term" value="F:heme oxygenase (decyclizing) activity"/>
    <property type="evidence" value="ECO:0007669"/>
    <property type="project" value="InterPro"/>
</dbReference>